<evidence type="ECO:0000313" key="2">
    <source>
        <dbReference type="EMBL" id="UUX49167.1"/>
    </source>
</evidence>
<feature type="chain" id="PRO_5039936733" evidence="1">
    <location>
        <begin position="25"/>
        <end position="145"/>
    </location>
</feature>
<keyword evidence="3" id="KW-1185">Reference proteome</keyword>
<proteinExistence type="predicted"/>
<keyword evidence="1" id="KW-0732">Signal</keyword>
<organism evidence="2 3">
    <name type="scientific">Nisaea acidiphila</name>
    <dbReference type="NCBI Taxonomy" id="1862145"/>
    <lineage>
        <taxon>Bacteria</taxon>
        <taxon>Pseudomonadati</taxon>
        <taxon>Pseudomonadota</taxon>
        <taxon>Alphaproteobacteria</taxon>
        <taxon>Rhodospirillales</taxon>
        <taxon>Thalassobaculaceae</taxon>
        <taxon>Nisaea</taxon>
    </lineage>
</organism>
<evidence type="ECO:0000313" key="3">
    <source>
        <dbReference type="Proteomes" id="UP001060336"/>
    </source>
</evidence>
<evidence type="ECO:0000256" key="1">
    <source>
        <dbReference type="SAM" id="SignalP"/>
    </source>
</evidence>
<protein>
    <submittedName>
        <fullName evidence="2">DUF2155 domain-containing protein</fullName>
    </submittedName>
</protein>
<dbReference type="AlphaFoldDB" id="A0A9J7APM7"/>
<reference evidence="2" key="1">
    <citation type="submission" date="2022-08" db="EMBL/GenBank/DDBJ databases">
        <title>Nisaea acidiphila sp. nov., isolated from a marine algal debris and emended description of the genus Nisaea Urios et al. 2008.</title>
        <authorList>
            <person name="Kwon K."/>
        </authorList>
    </citation>
    <scope>NUCLEOTIDE SEQUENCE</scope>
    <source>
        <strain evidence="2">MEBiC11861</strain>
    </source>
</reference>
<dbReference type="KEGG" id="naci:NUH88_17395"/>
<feature type="signal peptide" evidence="1">
    <location>
        <begin position="1"/>
        <end position="24"/>
    </location>
</feature>
<sequence length="145" mass="16003">MRFSRIVMALGFGAGMVLTSPAVAQTSAEPREPAWLEFPIAVLQGLDKITARISTFEIPVDQTGRFGTFLITPRACRQRPPTETPESAAFMEIDEQKPDEEQVRLFTGWMFASSPALNAVEHPVYDVWLLDCKSASTKGQSSVPE</sequence>
<dbReference type="InterPro" id="IPR019225">
    <property type="entry name" value="DUF2155"/>
</dbReference>
<gene>
    <name evidence="2" type="ORF">NUH88_17395</name>
</gene>
<dbReference type="Pfam" id="PF09923">
    <property type="entry name" value="DUF2155"/>
    <property type="match status" value="1"/>
</dbReference>
<name>A0A9J7APM7_9PROT</name>
<dbReference type="Proteomes" id="UP001060336">
    <property type="component" value="Chromosome"/>
</dbReference>
<dbReference type="EMBL" id="CP102480">
    <property type="protein sequence ID" value="UUX49167.1"/>
    <property type="molecule type" value="Genomic_DNA"/>
</dbReference>
<accession>A0A9J7APM7</accession>
<dbReference type="RefSeq" id="WP_257767668.1">
    <property type="nucleotide sequence ID" value="NZ_CP102480.1"/>
</dbReference>